<evidence type="ECO:0000256" key="3">
    <source>
        <dbReference type="ARBA" id="ARBA00023163"/>
    </source>
</evidence>
<evidence type="ECO:0000259" key="4">
    <source>
        <dbReference type="PROSITE" id="PS50987"/>
    </source>
</evidence>
<dbReference type="InterPro" id="IPR001845">
    <property type="entry name" value="HTH_ArsR_DNA-bd_dom"/>
</dbReference>
<accession>A0A4Q7CLJ8</accession>
<evidence type="ECO:0000313" key="5">
    <source>
        <dbReference type="EMBL" id="RZI01756.1"/>
    </source>
</evidence>
<dbReference type="InterPro" id="IPR036388">
    <property type="entry name" value="WH-like_DNA-bd_sf"/>
</dbReference>
<keyword evidence="2" id="KW-0238">DNA-binding</keyword>
<dbReference type="AlphaFoldDB" id="A0A4Q7CLJ8"/>
<name>A0A4Q7CLJ8_9STAP</name>
<protein>
    <submittedName>
        <fullName evidence="5">ArsR family transcriptional regulator</fullName>
    </submittedName>
</protein>
<dbReference type="GO" id="GO:0003700">
    <property type="term" value="F:DNA-binding transcription factor activity"/>
    <property type="evidence" value="ECO:0007669"/>
    <property type="project" value="InterPro"/>
</dbReference>
<dbReference type="RefSeq" id="WP_130135549.1">
    <property type="nucleotide sequence ID" value="NZ_RQTE01000145.1"/>
</dbReference>
<keyword evidence="3" id="KW-0804">Transcription</keyword>
<feature type="domain" description="HTH arsR-type" evidence="4">
    <location>
        <begin position="10"/>
        <end position="119"/>
    </location>
</feature>
<dbReference type="InterPro" id="IPR036390">
    <property type="entry name" value="WH_DNA-bd_sf"/>
</dbReference>
<dbReference type="InterPro" id="IPR011991">
    <property type="entry name" value="ArsR-like_HTH"/>
</dbReference>
<gene>
    <name evidence="5" type="ORF">EIG99_08025</name>
</gene>
<dbReference type="PANTHER" id="PTHR33154:SF33">
    <property type="entry name" value="TRANSCRIPTIONAL REPRESSOR SDPR"/>
    <property type="match status" value="1"/>
</dbReference>
<dbReference type="PRINTS" id="PR00778">
    <property type="entry name" value="HTHARSR"/>
</dbReference>
<organism evidence="5 6">
    <name type="scientific">Staphylococcus condimenti</name>
    <dbReference type="NCBI Taxonomy" id="70255"/>
    <lineage>
        <taxon>Bacteria</taxon>
        <taxon>Bacillati</taxon>
        <taxon>Bacillota</taxon>
        <taxon>Bacilli</taxon>
        <taxon>Bacillales</taxon>
        <taxon>Staphylococcaceae</taxon>
        <taxon>Staphylococcus</taxon>
    </lineage>
</organism>
<keyword evidence="1" id="KW-0805">Transcription regulation</keyword>
<dbReference type="Gene3D" id="1.10.10.10">
    <property type="entry name" value="Winged helix-like DNA-binding domain superfamily/Winged helix DNA-binding domain"/>
    <property type="match status" value="1"/>
</dbReference>
<proteinExistence type="predicted"/>
<comment type="caution">
    <text evidence="5">The sequence shown here is derived from an EMBL/GenBank/DDBJ whole genome shotgun (WGS) entry which is preliminary data.</text>
</comment>
<dbReference type="CDD" id="cd00090">
    <property type="entry name" value="HTH_ARSR"/>
    <property type="match status" value="1"/>
</dbReference>
<dbReference type="InterPro" id="IPR051081">
    <property type="entry name" value="HTH_MetalResp_TranReg"/>
</dbReference>
<dbReference type="Proteomes" id="UP000293854">
    <property type="component" value="Unassembled WGS sequence"/>
</dbReference>
<dbReference type="PROSITE" id="PS50987">
    <property type="entry name" value="HTH_ARSR_2"/>
    <property type="match status" value="1"/>
</dbReference>
<dbReference type="EMBL" id="RQTE01000145">
    <property type="protein sequence ID" value="RZI01756.1"/>
    <property type="molecule type" value="Genomic_DNA"/>
</dbReference>
<evidence type="ECO:0000256" key="1">
    <source>
        <dbReference type="ARBA" id="ARBA00023015"/>
    </source>
</evidence>
<evidence type="ECO:0000256" key="2">
    <source>
        <dbReference type="ARBA" id="ARBA00023125"/>
    </source>
</evidence>
<evidence type="ECO:0000313" key="6">
    <source>
        <dbReference type="Proteomes" id="UP000293854"/>
    </source>
</evidence>
<sequence>MKNPEELQKLTNEFQECQDVLIAIGDATRQAIMLALIEIGCNEGMRVGEITEKTHLSRPAVSYHLRVLKEANIVTVEKVGTMNFYSINPENTSIKSLQKLINHMNDYIEEYYEPREEGAF</sequence>
<dbReference type="NCBIfam" id="NF033788">
    <property type="entry name" value="HTH_metalloreg"/>
    <property type="match status" value="1"/>
</dbReference>
<dbReference type="PANTHER" id="PTHR33154">
    <property type="entry name" value="TRANSCRIPTIONAL REGULATOR, ARSR FAMILY"/>
    <property type="match status" value="1"/>
</dbReference>
<reference evidence="5 6" key="1">
    <citation type="submission" date="2018-11" db="EMBL/GenBank/DDBJ databases">
        <title>Genomic profiling of Staphylococcus species from a Poultry farm system in KwaZulu-Natal, South Africa.</title>
        <authorList>
            <person name="Amoako D.G."/>
            <person name="Somboro A.M."/>
            <person name="Abia A.L.K."/>
            <person name="Bester L.A."/>
            <person name="Essack S.Y."/>
        </authorList>
    </citation>
    <scope>NUCLEOTIDE SEQUENCE [LARGE SCALE GENOMIC DNA]</scope>
    <source>
        <strain evidence="5 6">SA11</strain>
    </source>
</reference>
<dbReference type="SMART" id="SM00418">
    <property type="entry name" value="HTH_ARSR"/>
    <property type="match status" value="1"/>
</dbReference>
<dbReference type="Pfam" id="PF01022">
    <property type="entry name" value="HTH_5"/>
    <property type="match status" value="1"/>
</dbReference>
<dbReference type="SUPFAM" id="SSF46785">
    <property type="entry name" value="Winged helix' DNA-binding domain"/>
    <property type="match status" value="1"/>
</dbReference>
<dbReference type="GO" id="GO:0003677">
    <property type="term" value="F:DNA binding"/>
    <property type="evidence" value="ECO:0007669"/>
    <property type="project" value="UniProtKB-KW"/>
</dbReference>